<dbReference type="eggNOG" id="COG0144">
    <property type="taxonomic scope" value="Bacteria"/>
</dbReference>
<evidence type="ECO:0000256" key="5">
    <source>
        <dbReference type="ARBA" id="ARBA00022490"/>
    </source>
</evidence>
<dbReference type="GO" id="GO:0003723">
    <property type="term" value="F:RNA binding"/>
    <property type="evidence" value="ECO:0007669"/>
    <property type="project" value="UniProtKB-UniRule"/>
</dbReference>
<comment type="similarity">
    <text evidence="3 14">Belongs to the class I-like SAM-binding methyltransferase superfamily. RsmB/NOP family.</text>
</comment>
<evidence type="ECO:0000256" key="12">
    <source>
        <dbReference type="ARBA" id="ARBA00031088"/>
    </source>
</evidence>
<evidence type="ECO:0000256" key="2">
    <source>
        <dbReference type="ARBA" id="ARBA00004496"/>
    </source>
</evidence>
<protein>
    <recommendedName>
        <fullName evidence="4">16S rRNA (cytosine(967)-C(5))-methyltransferase</fullName>
        <ecNumber evidence="4">2.1.1.176</ecNumber>
    </recommendedName>
    <alternativeName>
        <fullName evidence="11">16S rRNA m5C967 methyltransferase</fullName>
    </alternativeName>
    <alternativeName>
        <fullName evidence="12">rRNA (cytosine-C(5)-)-methyltransferase RsmB</fullName>
    </alternativeName>
</protein>
<dbReference type="InterPro" id="IPR035926">
    <property type="entry name" value="NusB-like_sf"/>
</dbReference>
<evidence type="ECO:0000256" key="3">
    <source>
        <dbReference type="ARBA" id="ARBA00007494"/>
    </source>
</evidence>
<dbReference type="Gene3D" id="3.30.70.1170">
    <property type="entry name" value="Sun protein, domain 3"/>
    <property type="match status" value="1"/>
</dbReference>
<dbReference type="InterPro" id="IPR049560">
    <property type="entry name" value="MeTrfase_RsmB-F_NOP2_cat"/>
</dbReference>
<feature type="binding site" evidence="14">
    <location>
        <position position="298"/>
    </location>
    <ligand>
        <name>S-adenosyl-L-methionine</name>
        <dbReference type="ChEBI" id="CHEBI:59789"/>
    </ligand>
</feature>
<sequence>MLLPMSKQQPATPATGSPRQAAYTTLQRLSGSDLHADDLIDQELSRNQLQGPDRGLFAELVFGVLRRQGTLDHYLKQLVQQPLERLELPVLLLLRLGLYQLRYLDRVPSHAAVHATVELTNEILPRAKGLINGVLRSYLRRQESLTLPDPARQPAAWLAAAYSLPGWLAEQWLQQFSQNEAAGLAAASTEIPPLTLRVNTLRISRSALLERFHAAELAAEPCRFAPEGIQLLQRCQITGLPGFDEGLFMVQDEASQLVAHLLAPQTGEQILDMCAAPGGKATHLAQLMNDRGCITATDLNARRIRRICESAQRLGLTSIQAVAADALTSDYLEGLQFDRILLDAPCSGLGVIRRNPEAKWRLTPAEISRCAARQHLLIDAAAARLKPAGVLVYATCSTAMEEDETVIKDFLSRHPEFVVENGAQFFPAWTDLFDCSGYLRAWPHRHGTDGFFAARLRRVMQSPS</sequence>
<dbReference type="InterPro" id="IPR004573">
    <property type="entry name" value="rRNA_ssu_MeTfrase_B"/>
</dbReference>
<dbReference type="InterPro" id="IPR006027">
    <property type="entry name" value="NusB_RsmB_TIM44"/>
</dbReference>
<dbReference type="KEGG" id="glo:Glov_3612"/>
<evidence type="ECO:0000256" key="14">
    <source>
        <dbReference type="PROSITE-ProRule" id="PRU01023"/>
    </source>
</evidence>
<keyword evidence="6" id="KW-0698">rRNA processing</keyword>
<dbReference type="PROSITE" id="PS51686">
    <property type="entry name" value="SAM_MT_RSMB_NOP"/>
    <property type="match status" value="1"/>
</dbReference>
<evidence type="ECO:0000313" key="17">
    <source>
        <dbReference type="Proteomes" id="UP000002420"/>
    </source>
</evidence>
<evidence type="ECO:0000259" key="15">
    <source>
        <dbReference type="PROSITE" id="PS51686"/>
    </source>
</evidence>
<dbReference type="InterPro" id="IPR054728">
    <property type="entry name" value="RsmB-like_ferredoxin"/>
</dbReference>
<dbReference type="SUPFAM" id="SSF53335">
    <property type="entry name" value="S-adenosyl-L-methionine-dependent methyltransferases"/>
    <property type="match status" value="1"/>
</dbReference>
<dbReference type="Gene3D" id="3.40.50.150">
    <property type="entry name" value="Vaccinia Virus protein VP39"/>
    <property type="match status" value="1"/>
</dbReference>
<dbReference type="Pfam" id="PF22458">
    <property type="entry name" value="RsmF-B_ferredox"/>
    <property type="match status" value="1"/>
</dbReference>
<gene>
    <name evidence="16" type="ordered locus">Glov_3612</name>
</gene>
<dbReference type="InterPro" id="IPR023267">
    <property type="entry name" value="RCMT"/>
</dbReference>
<dbReference type="InterPro" id="IPR018314">
    <property type="entry name" value="RsmB/NOL1/NOP2-like_CS"/>
</dbReference>
<keyword evidence="9 14" id="KW-0949">S-adenosyl-L-methionine</keyword>
<accession>B3E3P1</accession>
<comment type="subcellular location">
    <subcellularLocation>
        <location evidence="2">Cytoplasm</location>
    </subcellularLocation>
</comment>
<keyword evidence="5" id="KW-0963">Cytoplasm</keyword>
<reference evidence="16 17" key="1">
    <citation type="submission" date="2008-05" db="EMBL/GenBank/DDBJ databases">
        <title>Complete sequence of chromosome of Geobacter lovleyi SZ.</title>
        <authorList>
            <consortium name="US DOE Joint Genome Institute"/>
            <person name="Lucas S."/>
            <person name="Copeland A."/>
            <person name="Lapidus A."/>
            <person name="Glavina del Rio T."/>
            <person name="Dalin E."/>
            <person name="Tice H."/>
            <person name="Bruce D."/>
            <person name="Goodwin L."/>
            <person name="Pitluck S."/>
            <person name="Chertkov O."/>
            <person name="Meincke L."/>
            <person name="Brettin T."/>
            <person name="Detter J.C."/>
            <person name="Han C."/>
            <person name="Tapia R."/>
            <person name="Kuske C.R."/>
            <person name="Schmutz J."/>
            <person name="Larimer F."/>
            <person name="Land M."/>
            <person name="Hauser L."/>
            <person name="Kyrpides N."/>
            <person name="Mikhailova N."/>
            <person name="Sung Y."/>
            <person name="Fletcher K.E."/>
            <person name="Ritalahti K.M."/>
            <person name="Loeffler F.E."/>
            <person name="Richardson P."/>
        </authorList>
    </citation>
    <scope>NUCLEOTIDE SEQUENCE [LARGE SCALE GENOMIC DNA]</scope>
    <source>
        <strain evidence="17">ATCC BAA-1151 / DSM 17278 / SZ</strain>
    </source>
</reference>
<feature type="binding site" evidence="14">
    <location>
        <position position="343"/>
    </location>
    <ligand>
        <name>S-adenosyl-L-methionine</name>
        <dbReference type="ChEBI" id="CHEBI:59789"/>
    </ligand>
</feature>
<feature type="binding site" evidence="14">
    <location>
        <position position="325"/>
    </location>
    <ligand>
        <name>S-adenosyl-L-methionine</name>
        <dbReference type="ChEBI" id="CHEBI:59789"/>
    </ligand>
</feature>
<evidence type="ECO:0000256" key="9">
    <source>
        <dbReference type="ARBA" id="ARBA00022691"/>
    </source>
</evidence>
<comment type="function">
    <text evidence="1">Specifically methylates the cytosine at position 967 (m5C967) of 16S rRNA.</text>
</comment>
<evidence type="ECO:0000256" key="6">
    <source>
        <dbReference type="ARBA" id="ARBA00022552"/>
    </source>
</evidence>
<dbReference type="Pfam" id="PF01029">
    <property type="entry name" value="NusB"/>
    <property type="match status" value="1"/>
</dbReference>
<dbReference type="AlphaFoldDB" id="B3E3P1"/>
<feature type="domain" description="SAM-dependent MTase RsmB/NOP-type" evidence="15">
    <location>
        <begin position="184"/>
        <end position="459"/>
    </location>
</feature>
<dbReference type="FunFam" id="3.40.50.150:FF:000257">
    <property type="entry name" value="16S rRNA methyltransferase"/>
    <property type="match status" value="1"/>
</dbReference>
<keyword evidence="10 14" id="KW-0694">RNA-binding</keyword>
<evidence type="ECO:0000256" key="7">
    <source>
        <dbReference type="ARBA" id="ARBA00022603"/>
    </source>
</evidence>
<dbReference type="PANTHER" id="PTHR22807:SF61">
    <property type="entry name" value="NOL1_NOP2_SUN FAMILY PROTEIN _ ANTITERMINATION NUSB DOMAIN-CONTAINING PROTEIN"/>
    <property type="match status" value="1"/>
</dbReference>
<evidence type="ECO:0000256" key="13">
    <source>
        <dbReference type="ARBA" id="ARBA00047283"/>
    </source>
</evidence>
<keyword evidence="8 14" id="KW-0808">Transferase</keyword>
<dbReference type="HOGENOM" id="CLU_005316_0_1_7"/>
<dbReference type="GO" id="GO:0008649">
    <property type="term" value="F:rRNA methyltransferase activity"/>
    <property type="evidence" value="ECO:0007669"/>
    <property type="project" value="InterPro"/>
</dbReference>
<dbReference type="NCBIfam" id="NF011494">
    <property type="entry name" value="PRK14902.1"/>
    <property type="match status" value="1"/>
</dbReference>
<evidence type="ECO:0000256" key="10">
    <source>
        <dbReference type="ARBA" id="ARBA00022884"/>
    </source>
</evidence>
<dbReference type="PROSITE" id="PS01153">
    <property type="entry name" value="NOL1_NOP2_SUN"/>
    <property type="match status" value="1"/>
</dbReference>
<dbReference type="EC" id="2.1.1.176" evidence="4"/>
<dbReference type="Proteomes" id="UP000002420">
    <property type="component" value="Chromosome"/>
</dbReference>
<evidence type="ECO:0000256" key="1">
    <source>
        <dbReference type="ARBA" id="ARBA00002724"/>
    </source>
</evidence>
<dbReference type="STRING" id="398767.Glov_3612"/>
<organism evidence="16 17">
    <name type="scientific">Trichlorobacter lovleyi (strain ATCC BAA-1151 / DSM 17278 / SZ)</name>
    <name type="common">Geobacter lovleyi</name>
    <dbReference type="NCBI Taxonomy" id="398767"/>
    <lineage>
        <taxon>Bacteria</taxon>
        <taxon>Pseudomonadati</taxon>
        <taxon>Thermodesulfobacteriota</taxon>
        <taxon>Desulfuromonadia</taxon>
        <taxon>Geobacterales</taxon>
        <taxon>Geobacteraceae</taxon>
        <taxon>Trichlorobacter</taxon>
    </lineage>
</organism>
<proteinExistence type="inferred from homology"/>
<comment type="catalytic activity">
    <reaction evidence="13">
        <text>cytidine(967) in 16S rRNA + S-adenosyl-L-methionine = 5-methylcytidine(967) in 16S rRNA + S-adenosyl-L-homocysteine + H(+)</text>
        <dbReference type="Rhea" id="RHEA:42748"/>
        <dbReference type="Rhea" id="RHEA-COMP:10219"/>
        <dbReference type="Rhea" id="RHEA-COMP:10220"/>
        <dbReference type="ChEBI" id="CHEBI:15378"/>
        <dbReference type="ChEBI" id="CHEBI:57856"/>
        <dbReference type="ChEBI" id="CHEBI:59789"/>
        <dbReference type="ChEBI" id="CHEBI:74483"/>
        <dbReference type="ChEBI" id="CHEBI:82748"/>
        <dbReference type="EC" id="2.1.1.176"/>
    </reaction>
</comment>
<evidence type="ECO:0000256" key="4">
    <source>
        <dbReference type="ARBA" id="ARBA00012140"/>
    </source>
</evidence>
<evidence type="ECO:0000256" key="11">
    <source>
        <dbReference type="ARBA" id="ARBA00030399"/>
    </source>
</evidence>
<dbReference type="InterPro" id="IPR029063">
    <property type="entry name" value="SAM-dependent_MTases_sf"/>
</dbReference>
<dbReference type="PANTHER" id="PTHR22807">
    <property type="entry name" value="NOP2 YEAST -RELATED NOL1/NOP2/FMU SUN DOMAIN-CONTAINING"/>
    <property type="match status" value="1"/>
</dbReference>
<feature type="active site" description="Nucleophile" evidence="14">
    <location>
        <position position="396"/>
    </location>
</feature>
<dbReference type="NCBIfam" id="TIGR00563">
    <property type="entry name" value="rsmB"/>
    <property type="match status" value="1"/>
</dbReference>
<dbReference type="Pfam" id="PF01189">
    <property type="entry name" value="Methyltr_RsmB-F"/>
    <property type="match status" value="1"/>
</dbReference>
<evidence type="ECO:0000256" key="8">
    <source>
        <dbReference type="ARBA" id="ARBA00022679"/>
    </source>
</evidence>
<keyword evidence="7 14" id="KW-0489">Methyltransferase</keyword>
<dbReference type="Gene3D" id="1.10.940.10">
    <property type="entry name" value="NusB-like"/>
    <property type="match status" value="1"/>
</dbReference>
<dbReference type="eggNOG" id="COG0781">
    <property type="taxonomic scope" value="Bacteria"/>
</dbReference>
<dbReference type="PRINTS" id="PR02008">
    <property type="entry name" value="RCMTFAMILY"/>
</dbReference>
<keyword evidence="17" id="KW-1185">Reference proteome</keyword>
<dbReference type="CDD" id="cd02440">
    <property type="entry name" value="AdoMet_MTases"/>
    <property type="match status" value="1"/>
</dbReference>
<evidence type="ECO:0000313" key="16">
    <source>
        <dbReference type="EMBL" id="ACD97313.1"/>
    </source>
</evidence>
<dbReference type="EMBL" id="CP001089">
    <property type="protein sequence ID" value="ACD97313.1"/>
    <property type="molecule type" value="Genomic_DNA"/>
</dbReference>
<dbReference type="SUPFAM" id="SSF48013">
    <property type="entry name" value="NusB-like"/>
    <property type="match status" value="1"/>
</dbReference>
<dbReference type="GO" id="GO:0006355">
    <property type="term" value="P:regulation of DNA-templated transcription"/>
    <property type="evidence" value="ECO:0007669"/>
    <property type="project" value="InterPro"/>
</dbReference>
<name>B3E3P1_TRIL1</name>
<feature type="binding site" evidence="14">
    <location>
        <begin position="274"/>
        <end position="280"/>
    </location>
    <ligand>
        <name>S-adenosyl-L-methionine</name>
        <dbReference type="ChEBI" id="CHEBI:59789"/>
    </ligand>
</feature>
<dbReference type="InterPro" id="IPR001678">
    <property type="entry name" value="MeTrfase_RsmB-F_NOP2_dom"/>
</dbReference>
<dbReference type="GO" id="GO:0005737">
    <property type="term" value="C:cytoplasm"/>
    <property type="evidence" value="ECO:0007669"/>
    <property type="project" value="UniProtKB-SubCell"/>
</dbReference>